<comment type="caution">
    <text evidence="2">The sequence shown here is derived from an EMBL/GenBank/DDBJ whole genome shotgun (WGS) entry which is preliminary data.</text>
</comment>
<keyword evidence="1" id="KW-0472">Membrane</keyword>
<dbReference type="Proteomes" id="UP000070531">
    <property type="component" value="Unassembled WGS sequence"/>
</dbReference>
<evidence type="ECO:0000313" key="2">
    <source>
        <dbReference type="EMBL" id="KXB76533.1"/>
    </source>
</evidence>
<feature type="transmembrane region" description="Helical" evidence="1">
    <location>
        <begin position="7"/>
        <end position="25"/>
    </location>
</feature>
<name>A0A134B9A2_9BACT</name>
<protein>
    <submittedName>
        <fullName evidence="2">Uncharacterized protein</fullName>
    </submittedName>
</protein>
<evidence type="ECO:0000256" key="1">
    <source>
        <dbReference type="SAM" id="Phobius"/>
    </source>
</evidence>
<gene>
    <name evidence="2" type="ORF">HMPREF1860_01587</name>
</gene>
<proteinExistence type="predicted"/>
<reference evidence="2 3" key="1">
    <citation type="submission" date="2016-01" db="EMBL/GenBank/DDBJ databases">
        <authorList>
            <person name="Oliw E.H."/>
        </authorList>
    </citation>
    <scope>NUCLEOTIDE SEQUENCE [LARGE SCALE GENOMIC DNA]</scope>
    <source>
        <strain evidence="2 3">DNF00307</strain>
    </source>
</reference>
<dbReference type="EMBL" id="LSDL01000089">
    <property type="protein sequence ID" value="KXB76533.1"/>
    <property type="molecule type" value="Genomic_DNA"/>
</dbReference>
<dbReference type="AlphaFoldDB" id="A0A134B9A2"/>
<accession>A0A134B9A2</accession>
<keyword evidence="1" id="KW-1133">Transmembrane helix</keyword>
<organism evidence="2">
    <name type="scientific">Prevotella amnii</name>
    <dbReference type="NCBI Taxonomy" id="419005"/>
    <lineage>
        <taxon>Bacteria</taxon>
        <taxon>Pseudomonadati</taxon>
        <taxon>Bacteroidota</taxon>
        <taxon>Bacteroidia</taxon>
        <taxon>Bacteroidales</taxon>
        <taxon>Prevotellaceae</taxon>
        <taxon>Prevotella</taxon>
    </lineage>
</organism>
<dbReference type="PATRIC" id="fig|419005.5.peg.1586"/>
<sequence>MERIFQRIPTISVSPFAFLLSYYYIHWYRQDSFTAFAQYNLSACLSAI</sequence>
<evidence type="ECO:0000313" key="3">
    <source>
        <dbReference type="Proteomes" id="UP000070531"/>
    </source>
</evidence>
<keyword evidence="1" id="KW-0812">Transmembrane</keyword>